<dbReference type="EMBL" id="LBWR01000001">
    <property type="protein sequence ID" value="KKR12625.1"/>
    <property type="molecule type" value="Genomic_DNA"/>
</dbReference>
<organism evidence="1 2">
    <name type="scientific">Candidatus Wolfebacteria bacterium GW2011_GWC2_39_22</name>
    <dbReference type="NCBI Taxonomy" id="1619013"/>
    <lineage>
        <taxon>Bacteria</taxon>
        <taxon>Candidatus Wolfeibacteriota</taxon>
    </lineage>
</organism>
<accession>A0A0G0QQH7</accession>
<sequence length="208" mass="23731">MHPSEEGIRSWHTTMQTIQALVTLTGEDMEYINPLLQGILLTALRNPFLRMITIDGTQRIAGVRTYIGDGVLFTFADNPLENNAPELACRARIELGRDDEIIIEQNMGPRQKDHIERTLDEACSTAGNVMMRSGDYTGEAGRRFSTLLHMTTRGHGDRFEWAERGRHKISEFKGISIIERTEEWRHGKTTFDLTLTSKIPRMMRVESP</sequence>
<evidence type="ECO:0000313" key="1">
    <source>
        <dbReference type="EMBL" id="KKR12625.1"/>
    </source>
</evidence>
<reference evidence="1 2" key="1">
    <citation type="journal article" date="2015" name="Nature">
        <title>rRNA introns, odd ribosomes, and small enigmatic genomes across a large radiation of phyla.</title>
        <authorList>
            <person name="Brown C.T."/>
            <person name="Hug L.A."/>
            <person name="Thomas B.C."/>
            <person name="Sharon I."/>
            <person name="Castelle C.J."/>
            <person name="Singh A."/>
            <person name="Wilkins M.J."/>
            <person name="Williams K.H."/>
            <person name="Banfield J.F."/>
        </authorList>
    </citation>
    <scope>NUCLEOTIDE SEQUENCE [LARGE SCALE GENOMIC DNA]</scope>
</reference>
<evidence type="ECO:0000313" key="2">
    <source>
        <dbReference type="Proteomes" id="UP000034665"/>
    </source>
</evidence>
<gene>
    <name evidence="1" type="ORF">UT41_C0001G0169</name>
</gene>
<dbReference type="STRING" id="1619013.UT41_C0001G0169"/>
<proteinExistence type="predicted"/>
<protein>
    <submittedName>
        <fullName evidence="1">Uncharacterized protein</fullName>
    </submittedName>
</protein>
<comment type="caution">
    <text evidence="1">The sequence shown here is derived from an EMBL/GenBank/DDBJ whole genome shotgun (WGS) entry which is preliminary data.</text>
</comment>
<name>A0A0G0QQH7_9BACT</name>
<dbReference type="Proteomes" id="UP000034665">
    <property type="component" value="Unassembled WGS sequence"/>
</dbReference>
<dbReference type="AlphaFoldDB" id="A0A0G0QQH7"/>